<sequence>MPGDKAMCDNHFSSTEKWSRLAGLDSYPPKVTASMGKKKITKRSKVKAFVNVYNYNHLMTIKYSVDIPLNKTVVNKNVRDPALKCKSRWEAKVKFEE</sequence>
<evidence type="ECO:0000313" key="2">
    <source>
        <dbReference type="Proteomes" id="UP000001075"/>
    </source>
</evidence>
<evidence type="ECO:0000313" key="1">
    <source>
        <dbReference type="EMBL" id="EGV91620.1"/>
    </source>
</evidence>
<dbReference type="Pfam" id="PF01777">
    <property type="entry name" value="Ribosomal_L27e"/>
    <property type="match status" value="1"/>
</dbReference>
<keyword evidence="1" id="KW-0687">Ribonucleoprotein</keyword>
<gene>
    <name evidence="1" type="ORF">I79_002061</name>
</gene>
<dbReference type="STRING" id="10029.G3GWE0"/>
<keyword evidence="1" id="KW-0689">Ribosomal protein</keyword>
<dbReference type="InterPro" id="IPR001141">
    <property type="entry name" value="Ribosomal_eL27"/>
</dbReference>
<organism evidence="1 2">
    <name type="scientific">Cricetulus griseus</name>
    <name type="common">Chinese hamster</name>
    <name type="synonym">Cricetulus barabensis griseus</name>
    <dbReference type="NCBI Taxonomy" id="10029"/>
    <lineage>
        <taxon>Eukaryota</taxon>
        <taxon>Metazoa</taxon>
        <taxon>Chordata</taxon>
        <taxon>Craniata</taxon>
        <taxon>Vertebrata</taxon>
        <taxon>Euteleostomi</taxon>
        <taxon>Mammalia</taxon>
        <taxon>Eutheria</taxon>
        <taxon>Euarchontoglires</taxon>
        <taxon>Glires</taxon>
        <taxon>Rodentia</taxon>
        <taxon>Myomorpha</taxon>
        <taxon>Muroidea</taxon>
        <taxon>Cricetidae</taxon>
        <taxon>Cricetinae</taxon>
        <taxon>Cricetulus</taxon>
    </lineage>
</organism>
<dbReference type="AlphaFoldDB" id="G3GWE0"/>
<dbReference type="InterPro" id="IPR038655">
    <property type="entry name" value="Ribosomal_eL27_sf"/>
</dbReference>
<dbReference type="Gene3D" id="2.30.30.770">
    <property type="match status" value="1"/>
</dbReference>
<dbReference type="GO" id="GO:0006412">
    <property type="term" value="P:translation"/>
    <property type="evidence" value="ECO:0007669"/>
    <property type="project" value="InterPro"/>
</dbReference>
<dbReference type="PANTHER" id="PTHR10497">
    <property type="entry name" value="60S RIBOSOMAL PROTEIN L27"/>
    <property type="match status" value="1"/>
</dbReference>
<proteinExistence type="predicted"/>
<protein>
    <submittedName>
        <fullName evidence="1">60S ribosomal protein L27</fullName>
    </submittedName>
</protein>
<reference evidence="2" key="1">
    <citation type="journal article" date="2011" name="Nat. Biotechnol.">
        <title>The genomic sequence of the Chinese hamster ovary (CHO)-K1 cell line.</title>
        <authorList>
            <person name="Xu X."/>
            <person name="Nagarajan H."/>
            <person name="Lewis N.E."/>
            <person name="Pan S."/>
            <person name="Cai Z."/>
            <person name="Liu X."/>
            <person name="Chen W."/>
            <person name="Xie M."/>
            <person name="Wang W."/>
            <person name="Hammond S."/>
            <person name="Andersen M.R."/>
            <person name="Neff N."/>
            <person name="Passarelli B."/>
            <person name="Koh W."/>
            <person name="Fan H.C."/>
            <person name="Wang J."/>
            <person name="Gui Y."/>
            <person name="Lee K.H."/>
            <person name="Betenbaugh M.J."/>
            <person name="Quake S.R."/>
            <person name="Famili I."/>
            <person name="Palsson B.O."/>
            <person name="Wang J."/>
        </authorList>
    </citation>
    <scope>NUCLEOTIDE SEQUENCE [LARGE SCALE GENOMIC DNA]</scope>
    <source>
        <strain evidence="2">CHO K1 cell line</strain>
    </source>
</reference>
<name>G3GWE0_CRIGR</name>
<accession>G3GWE0</accession>
<dbReference type="EMBL" id="JH000050">
    <property type="protein sequence ID" value="EGV91620.1"/>
    <property type="molecule type" value="Genomic_DNA"/>
</dbReference>
<dbReference type="GO" id="GO:0003735">
    <property type="term" value="F:structural constituent of ribosome"/>
    <property type="evidence" value="ECO:0007669"/>
    <property type="project" value="InterPro"/>
</dbReference>
<dbReference type="GO" id="GO:0005840">
    <property type="term" value="C:ribosome"/>
    <property type="evidence" value="ECO:0007669"/>
    <property type="project" value="UniProtKB-KW"/>
</dbReference>
<dbReference type="Proteomes" id="UP000001075">
    <property type="component" value="Unassembled WGS sequence"/>
</dbReference>
<dbReference type="InParanoid" id="G3GWE0"/>